<sequence>MKTSFAFALLAMVLGLVCAAPTGNPEFENINCFSLTYPVNGTVWNSSGTYEALWDLTGTCSGTYYAFMIPATEESNGDYTFGTPYQASDSIDLNAGMASITLDSSEPAGKYVFGIIKDTGDDMDYTDVALVDIV</sequence>
<gene>
    <name evidence="2" type="ORF">PHYBLDRAFT_66385</name>
</gene>
<dbReference type="InParanoid" id="A0A167LYN2"/>
<keyword evidence="3" id="KW-1185">Reference proteome</keyword>
<evidence type="ECO:0000313" key="2">
    <source>
        <dbReference type="EMBL" id="OAD71359.1"/>
    </source>
</evidence>
<evidence type="ECO:0008006" key="4">
    <source>
        <dbReference type="Google" id="ProtNLM"/>
    </source>
</evidence>
<proteinExistence type="predicted"/>
<feature type="chain" id="PRO_5007890106" description="Secreted protein" evidence="1">
    <location>
        <begin position="20"/>
        <end position="134"/>
    </location>
</feature>
<organism evidence="2 3">
    <name type="scientific">Phycomyces blakesleeanus (strain ATCC 8743b / DSM 1359 / FGSC 10004 / NBRC 33097 / NRRL 1555)</name>
    <dbReference type="NCBI Taxonomy" id="763407"/>
    <lineage>
        <taxon>Eukaryota</taxon>
        <taxon>Fungi</taxon>
        <taxon>Fungi incertae sedis</taxon>
        <taxon>Mucoromycota</taxon>
        <taxon>Mucoromycotina</taxon>
        <taxon>Mucoromycetes</taxon>
        <taxon>Mucorales</taxon>
        <taxon>Phycomycetaceae</taxon>
        <taxon>Phycomyces</taxon>
    </lineage>
</organism>
<keyword evidence="1" id="KW-0732">Signal</keyword>
<dbReference type="Proteomes" id="UP000077315">
    <property type="component" value="Unassembled WGS sequence"/>
</dbReference>
<reference evidence="3" key="1">
    <citation type="submission" date="2015-06" db="EMBL/GenBank/DDBJ databases">
        <title>Expansion of signal transduction pathways in fungi by whole-genome duplication.</title>
        <authorList>
            <consortium name="DOE Joint Genome Institute"/>
            <person name="Corrochano L.M."/>
            <person name="Kuo A."/>
            <person name="Marcet-Houben M."/>
            <person name="Polaino S."/>
            <person name="Salamov A."/>
            <person name="Villalobos J.M."/>
            <person name="Alvarez M.I."/>
            <person name="Avalos J."/>
            <person name="Benito E.P."/>
            <person name="Benoit I."/>
            <person name="Burger G."/>
            <person name="Camino L.P."/>
            <person name="Canovas D."/>
            <person name="Cerda-Olmedo E."/>
            <person name="Cheng J.-F."/>
            <person name="Dominguez A."/>
            <person name="Elias M."/>
            <person name="Eslava A.P."/>
            <person name="Glaser F."/>
            <person name="Grimwood J."/>
            <person name="Gutierrez G."/>
            <person name="Heitman J."/>
            <person name="Henrissat B."/>
            <person name="Iturriaga E.A."/>
            <person name="Lang B.F."/>
            <person name="Lavin J.L."/>
            <person name="Lee S."/>
            <person name="Li W."/>
            <person name="Lindquist E."/>
            <person name="Lopez-Garcia S."/>
            <person name="Luque E.M."/>
            <person name="Marcos A.T."/>
            <person name="Martin J."/>
            <person name="McCluskey K."/>
            <person name="Medina H.R."/>
            <person name="Miralles-Duran A."/>
            <person name="Miyazaki A."/>
            <person name="Munoz-Torres E."/>
            <person name="Oguiza J.A."/>
            <person name="Ohm R."/>
            <person name="Olmedo M."/>
            <person name="Orejas M."/>
            <person name="Ortiz-Castellanos L."/>
            <person name="Pisabarro A.G."/>
            <person name="Rodriguez-Romero J."/>
            <person name="Ruiz-Herrera J."/>
            <person name="Ruiz-Vazquez R."/>
            <person name="Sanz C."/>
            <person name="Schackwitz W."/>
            <person name="Schmutz J."/>
            <person name="Shahriari M."/>
            <person name="Shelest E."/>
            <person name="Silva-Franco F."/>
            <person name="Soanes D."/>
            <person name="Syed K."/>
            <person name="Tagua V.G."/>
            <person name="Talbot N.J."/>
            <person name="Thon M."/>
            <person name="De vries R.P."/>
            <person name="Wiebenga A."/>
            <person name="Yadav J.S."/>
            <person name="Braun E.L."/>
            <person name="Baker S."/>
            <person name="Garre V."/>
            <person name="Horwitz B."/>
            <person name="Torres-Martinez S."/>
            <person name="Idnurm A."/>
            <person name="Herrera-Estrella A."/>
            <person name="Gabaldon T."/>
            <person name="Grigoriev I.V."/>
        </authorList>
    </citation>
    <scope>NUCLEOTIDE SEQUENCE [LARGE SCALE GENOMIC DNA]</scope>
    <source>
        <strain evidence="3">NRRL 1555(-)</strain>
    </source>
</reference>
<dbReference type="VEuPathDB" id="FungiDB:PHYBLDRAFT_66385"/>
<dbReference type="RefSeq" id="XP_018289399.1">
    <property type="nucleotide sequence ID" value="XM_018441636.1"/>
</dbReference>
<accession>A0A167LYN2</accession>
<name>A0A167LYN2_PHYB8</name>
<dbReference type="OrthoDB" id="2296241at2759"/>
<dbReference type="AlphaFoldDB" id="A0A167LYN2"/>
<protein>
    <recommendedName>
        <fullName evidence="4">Secreted protein</fullName>
    </recommendedName>
</protein>
<dbReference type="GeneID" id="29002542"/>
<evidence type="ECO:0000256" key="1">
    <source>
        <dbReference type="SAM" id="SignalP"/>
    </source>
</evidence>
<dbReference type="EMBL" id="KV440986">
    <property type="protein sequence ID" value="OAD71359.1"/>
    <property type="molecule type" value="Genomic_DNA"/>
</dbReference>
<evidence type="ECO:0000313" key="3">
    <source>
        <dbReference type="Proteomes" id="UP000077315"/>
    </source>
</evidence>
<feature type="signal peptide" evidence="1">
    <location>
        <begin position="1"/>
        <end position="19"/>
    </location>
</feature>